<evidence type="ECO:0000256" key="4">
    <source>
        <dbReference type="ARBA" id="ARBA00022989"/>
    </source>
</evidence>
<feature type="transmembrane region" description="Helical" evidence="6">
    <location>
        <begin position="40"/>
        <end position="59"/>
    </location>
</feature>
<accession>A0AA85K9L1</accession>
<evidence type="ECO:0000256" key="3">
    <source>
        <dbReference type="ARBA" id="ARBA00022692"/>
    </source>
</evidence>
<name>A0AA85K9L1_TRIRE</name>
<feature type="transmembrane region" description="Helical" evidence="6">
    <location>
        <begin position="526"/>
        <end position="547"/>
    </location>
</feature>
<feature type="transmembrane region" description="Helical" evidence="6">
    <location>
        <begin position="395"/>
        <end position="417"/>
    </location>
</feature>
<proteinExistence type="inferred from homology"/>
<feature type="transmembrane region" description="Helical" evidence="6">
    <location>
        <begin position="93"/>
        <end position="112"/>
    </location>
</feature>
<keyword evidence="8" id="KW-1185">Reference proteome</keyword>
<dbReference type="InterPro" id="IPR036259">
    <property type="entry name" value="MFS_trans_sf"/>
</dbReference>
<dbReference type="SUPFAM" id="SSF103473">
    <property type="entry name" value="MFS general substrate transporter"/>
    <property type="match status" value="1"/>
</dbReference>
<evidence type="ECO:0000256" key="2">
    <source>
        <dbReference type="ARBA" id="ARBA00005241"/>
    </source>
</evidence>
<feature type="transmembrane region" description="Helical" evidence="6">
    <location>
        <begin position="352"/>
        <end position="374"/>
    </location>
</feature>
<keyword evidence="3 6" id="KW-0812">Transmembrane</keyword>
<dbReference type="Proteomes" id="UP000050795">
    <property type="component" value="Unassembled WGS sequence"/>
</dbReference>
<reference evidence="9" key="2">
    <citation type="submission" date="2023-11" db="UniProtKB">
        <authorList>
            <consortium name="WormBaseParasite"/>
        </authorList>
    </citation>
    <scope>IDENTIFICATION</scope>
</reference>
<keyword evidence="5 6" id="KW-0472">Membrane</keyword>
<dbReference type="Pfam" id="PF12832">
    <property type="entry name" value="MFS_1_like"/>
    <property type="match status" value="1"/>
</dbReference>
<evidence type="ECO:0000256" key="6">
    <source>
        <dbReference type="SAM" id="Phobius"/>
    </source>
</evidence>
<evidence type="ECO:0000313" key="9">
    <source>
        <dbReference type="WBParaSite" id="TREG1_74540.2"/>
    </source>
</evidence>
<evidence type="ECO:0000259" key="7">
    <source>
        <dbReference type="Pfam" id="PF12832"/>
    </source>
</evidence>
<dbReference type="Gene3D" id="1.20.1250.20">
    <property type="entry name" value="MFS general substrate transporter like domains"/>
    <property type="match status" value="2"/>
</dbReference>
<protein>
    <recommendedName>
        <fullName evidence="7">Major facilitator superfamily associated domain-containing protein</fullName>
    </recommendedName>
</protein>
<dbReference type="InterPro" id="IPR024989">
    <property type="entry name" value="MFS_assoc_dom"/>
</dbReference>
<keyword evidence="4 6" id="KW-1133">Transmembrane helix</keyword>
<sequence>MRNLCKEINKQLIAVKMNYFFQFCGKSAICFLKITKRNKLVISALFVYMNPILATHGLTSYQLGITALFANACSSISRIVFGMIVDHTQHRNYVLMALSSATMGLVLMIFTLPKYKEYIFNGDINENGEFSMYLRLVSENISQSVYVTPPPTDQSDVSPCWPTTLKECKFNRYSNLTNDYYYLKTSSQNKLSAVYITNQYYPSDHVLPADQRAIQTNQTIQLICQDIETLNQSGCAHIVCEHTREAQWTTVVFALILRCLMNSMHAPISNLLDSATYSILGTSKAQYYGKSRAFGSFGFMIGSLLTGFVVHHYTTSSNHYHMNKMSPTKLLYSTTASNSGDIRPVNPNYTPALIIATVCQVIGVIASAFCNYSYTKPVEKHFTSALTTAIRSPRMIQCLMVAFMSGLIISFIGEYNYLILTTIYHVPHYFLGLLTTTSIVVEIPTLLFISGPLVKRFGCIPCQIISQIMLTIRFLCYAFSSNYWYFLIGEIAYGIYFPVLMNALLSQTEQVSLETKINKNHDILTSLQAILTSTMYGISNSLGGLLWGLLLQYFEATSLFYIAFIYTSICALFFPLVAYCLKILKC</sequence>
<comment type="similarity">
    <text evidence="2">Belongs to the major facilitator superfamily. MFSD6 family.</text>
</comment>
<evidence type="ECO:0000313" key="8">
    <source>
        <dbReference type="Proteomes" id="UP000050795"/>
    </source>
</evidence>
<dbReference type="GO" id="GO:0016020">
    <property type="term" value="C:membrane"/>
    <property type="evidence" value="ECO:0007669"/>
    <property type="project" value="UniProtKB-SubCell"/>
</dbReference>
<feature type="domain" description="Major facilitator superfamily associated" evidence="7">
    <location>
        <begin position="41"/>
        <end position="561"/>
    </location>
</feature>
<evidence type="ECO:0000256" key="1">
    <source>
        <dbReference type="ARBA" id="ARBA00004141"/>
    </source>
</evidence>
<dbReference type="AlphaFoldDB" id="A0AA85K9L1"/>
<evidence type="ECO:0000256" key="5">
    <source>
        <dbReference type="ARBA" id="ARBA00023136"/>
    </source>
</evidence>
<comment type="subcellular location">
    <subcellularLocation>
        <location evidence="1">Membrane</location>
        <topology evidence="1">Multi-pass membrane protein</topology>
    </subcellularLocation>
</comment>
<feature type="transmembrane region" description="Helical" evidence="6">
    <location>
        <begin position="559"/>
        <end position="581"/>
    </location>
</feature>
<organism evidence="8 9">
    <name type="scientific">Trichobilharzia regenti</name>
    <name type="common">Nasal bird schistosome</name>
    <dbReference type="NCBI Taxonomy" id="157069"/>
    <lineage>
        <taxon>Eukaryota</taxon>
        <taxon>Metazoa</taxon>
        <taxon>Spiralia</taxon>
        <taxon>Lophotrochozoa</taxon>
        <taxon>Platyhelminthes</taxon>
        <taxon>Trematoda</taxon>
        <taxon>Digenea</taxon>
        <taxon>Strigeidida</taxon>
        <taxon>Schistosomatoidea</taxon>
        <taxon>Schistosomatidae</taxon>
        <taxon>Trichobilharzia</taxon>
    </lineage>
</organism>
<feature type="transmembrane region" description="Helical" evidence="6">
    <location>
        <begin position="429"/>
        <end position="450"/>
    </location>
</feature>
<dbReference type="PANTHER" id="PTHR16172:SF41">
    <property type="entry name" value="MAJOR FACILITATOR SUPERFAMILY DOMAIN-CONTAINING PROTEIN 6-LIKE"/>
    <property type="match status" value="1"/>
</dbReference>
<dbReference type="InterPro" id="IPR051717">
    <property type="entry name" value="MFS_MFSD6"/>
</dbReference>
<reference evidence="8" key="1">
    <citation type="submission" date="2022-06" db="EMBL/GenBank/DDBJ databases">
        <authorList>
            <person name="Berger JAMES D."/>
            <person name="Berger JAMES D."/>
        </authorList>
    </citation>
    <scope>NUCLEOTIDE SEQUENCE [LARGE SCALE GENOMIC DNA]</scope>
</reference>
<feature type="transmembrane region" description="Helical" evidence="6">
    <location>
        <begin position="457"/>
        <end position="480"/>
    </location>
</feature>
<dbReference type="WBParaSite" id="TREG1_74540.2">
    <property type="protein sequence ID" value="TREG1_74540.2"/>
    <property type="gene ID" value="TREG1_74540"/>
</dbReference>
<feature type="transmembrane region" description="Helical" evidence="6">
    <location>
        <begin position="486"/>
        <end position="505"/>
    </location>
</feature>
<dbReference type="PANTHER" id="PTHR16172">
    <property type="entry name" value="MAJOR FACILITATOR SUPERFAMILY DOMAIN-CONTAINING PROTEIN 6-LIKE"/>
    <property type="match status" value="1"/>
</dbReference>
<feature type="transmembrane region" description="Helical" evidence="6">
    <location>
        <begin position="293"/>
        <end position="313"/>
    </location>
</feature>